<reference evidence="3" key="1">
    <citation type="journal article" date="2019" name="Int. J. Syst. Evol. Microbiol.">
        <title>The Global Catalogue of Microorganisms (GCM) 10K type strain sequencing project: providing services to taxonomists for standard genome sequencing and annotation.</title>
        <authorList>
            <consortium name="The Broad Institute Genomics Platform"/>
            <consortium name="The Broad Institute Genome Sequencing Center for Infectious Disease"/>
            <person name="Wu L."/>
            <person name="Ma J."/>
        </authorList>
    </citation>
    <scope>NUCLEOTIDE SEQUENCE [LARGE SCALE GENOMIC DNA]</scope>
    <source>
        <strain evidence="3">CGMCC 1.16225</strain>
    </source>
</reference>
<feature type="transmembrane region" description="Helical" evidence="1">
    <location>
        <begin position="6"/>
        <end position="28"/>
    </location>
</feature>
<comment type="caution">
    <text evidence="2">The sequence shown here is derived from an EMBL/GenBank/DDBJ whole genome shotgun (WGS) entry which is preliminary data.</text>
</comment>
<evidence type="ECO:0000313" key="2">
    <source>
        <dbReference type="EMBL" id="MFD1985636.1"/>
    </source>
</evidence>
<feature type="transmembrane region" description="Helical" evidence="1">
    <location>
        <begin position="49"/>
        <end position="67"/>
    </location>
</feature>
<keyword evidence="1" id="KW-1133">Transmembrane helix</keyword>
<keyword evidence="1" id="KW-0812">Transmembrane</keyword>
<evidence type="ECO:0000313" key="3">
    <source>
        <dbReference type="Proteomes" id="UP001597405"/>
    </source>
</evidence>
<gene>
    <name evidence="2" type="ORF">ACFSOZ_24620</name>
</gene>
<dbReference type="EMBL" id="JBHUGZ010000017">
    <property type="protein sequence ID" value="MFD1985636.1"/>
    <property type="molecule type" value="Genomic_DNA"/>
</dbReference>
<evidence type="ECO:0008006" key="4">
    <source>
        <dbReference type="Google" id="ProtNLM"/>
    </source>
</evidence>
<name>A0ABW4UET9_9HYPH</name>
<protein>
    <recommendedName>
        <fullName evidence="4">GtrA family protein</fullName>
    </recommendedName>
</protein>
<organism evidence="2 3">
    <name type="scientific">Mesorhizobium newzealandense</name>
    <dbReference type="NCBI Taxonomy" id="1300302"/>
    <lineage>
        <taxon>Bacteria</taxon>
        <taxon>Pseudomonadati</taxon>
        <taxon>Pseudomonadota</taxon>
        <taxon>Alphaproteobacteria</taxon>
        <taxon>Hyphomicrobiales</taxon>
        <taxon>Phyllobacteriaceae</taxon>
        <taxon>Mesorhizobium</taxon>
    </lineage>
</organism>
<keyword evidence="3" id="KW-1185">Reference proteome</keyword>
<sequence length="109" mass="11560">MQWIDHVSYLLGGAFLTNAVPHFVSGVMGKPFQSPFAKPHGQGQSSSTVNVLWGFLNLVVGYLLVIRVGSFDLHSTADVVALGLGALLIGLVTARMFGRFNGGNFPVDG</sequence>
<proteinExistence type="predicted"/>
<evidence type="ECO:0000256" key="1">
    <source>
        <dbReference type="SAM" id="Phobius"/>
    </source>
</evidence>
<accession>A0ABW4UET9</accession>
<keyword evidence="1" id="KW-0472">Membrane</keyword>
<dbReference type="Proteomes" id="UP001597405">
    <property type="component" value="Unassembled WGS sequence"/>
</dbReference>
<feature type="transmembrane region" description="Helical" evidence="1">
    <location>
        <begin position="79"/>
        <end position="97"/>
    </location>
</feature>
<dbReference type="RefSeq" id="WP_379102120.1">
    <property type="nucleotide sequence ID" value="NZ_JBHUGZ010000017.1"/>
</dbReference>